<organism evidence="2">
    <name type="scientific">marine metagenome</name>
    <dbReference type="NCBI Taxonomy" id="408172"/>
    <lineage>
        <taxon>unclassified sequences</taxon>
        <taxon>metagenomes</taxon>
        <taxon>ecological metagenomes</taxon>
    </lineage>
</organism>
<protein>
    <recommendedName>
        <fullName evidence="1">Methyltransferase putative zinc binding domain-containing protein</fullName>
    </recommendedName>
</protein>
<reference evidence="2" key="1">
    <citation type="submission" date="2018-05" db="EMBL/GenBank/DDBJ databases">
        <authorList>
            <person name="Lanie J.A."/>
            <person name="Ng W.-L."/>
            <person name="Kazmierczak K.M."/>
            <person name="Andrzejewski T.M."/>
            <person name="Davidsen T.M."/>
            <person name="Wayne K.J."/>
            <person name="Tettelin H."/>
            <person name="Glass J.I."/>
            <person name="Rusch D."/>
            <person name="Podicherti R."/>
            <person name="Tsui H.-C.T."/>
            <person name="Winkler M.E."/>
        </authorList>
    </citation>
    <scope>NUCLEOTIDE SEQUENCE</scope>
</reference>
<accession>A0A382JQW6</accession>
<dbReference type="InterPro" id="IPR038576">
    <property type="entry name" value="Methyltransf_Zn-bd_dom_put_sf"/>
</dbReference>
<dbReference type="EMBL" id="UINC01076082">
    <property type="protein sequence ID" value="SVC14904.1"/>
    <property type="molecule type" value="Genomic_DNA"/>
</dbReference>
<evidence type="ECO:0000259" key="1">
    <source>
        <dbReference type="Pfam" id="PF08421"/>
    </source>
</evidence>
<evidence type="ECO:0000313" key="2">
    <source>
        <dbReference type="EMBL" id="SVC14904.1"/>
    </source>
</evidence>
<proteinExistence type="predicted"/>
<dbReference type="SUPFAM" id="SSF53335">
    <property type="entry name" value="S-adenosyl-L-methionine-dependent methyltransferases"/>
    <property type="match status" value="1"/>
</dbReference>
<feature type="domain" description="Methyltransferase putative zinc binding" evidence="1">
    <location>
        <begin position="8"/>
        <end position="67"/>
    </location>
</feature>
<gene>
    <name evidence="2" type="ORF">METZ01_LOCUS267758</name>
</gene>
<dbReference type="InterPro" id="IPR029063">
    <property type="entry name" value="SAM-dependent_MTases_sf"/>
</dbReference>
<feature type="non-terminal residue" evidence="2">
    <location>
        <position position="248"/>
    </location>
</feature>
<dbReference type="PANTHER" id="PTHR43861:SF5">
    <property type="entry name" value="BLL5978 PROTEIN"/>
    <property type="match status" value="1"/>
</dbReference>
<dbReference type="Gene3D" id="3.40.50.150">
    <property type="entry name" value="Vaccinia Virus protein VP39"/>
    <property type="match status" value="1"/>
</dbReference>
<dbReference type="Pfam" id="PF13489">
    <property type="entry name" value="Methyltransf_23"/>
    <property type="match status" value="1"/>
</dbReference>
<sequence length="248" mass="27291">MFELIDSCRICGSDSLDEVIDLGEQPLANDLRLPLEEVPCLIPLVVVRCATCFTIQLTATVDPAVLFSDYVWVTGTGSSTREFSDVFCSEVLDRWETGQHGDRTSAGMVLEVASNDGTFLRSFQDRGWRVLGVDPAKNVVALANSIGIPTRCDFFGVEVAKEIRCQSPADIVVARNVIPHVEAIHEVIEGIVSVMPDDGLAAIEFHYAESILNGLQYDSIYHEHLFYFSIETLSSLCAQHGLVAFDVF</sequence>
<dbReference type="Pfam" id="PF08421">
    <property type="entry name" value="Methyltransf_13"/>
    <property type="match status" value="1"/>
</dbReference>
<dbReference type="PANTHER" id="PTHR43861">
    <property type="entry name" value="TRANS-ACONITATE 2-METHYLTRANSFERASE-RELATED"/>
    <property type="match status" value="1"/>
</dbReference>
<dbReference type="Gene3D" id="6.20.50.110">
    <property type="entry name" value="Methyltransferase, zinc-binding domain"/>
    <property type="match status" value="1"/>
</dbReference>
<dbReference type="AlphaFoldDB" id="A0A382JQW6"/>
<dbReference type="InterPro" id="IPR013630">
    <property type="entry name" value="Methyltransf_Zn-bd_dom_put"/>
</dbReference>
<name>A0A382JQW6_9ZZZZ</name>